<accession>A0A2K4X4S3</accession>
<dbReference type="GO" id="GO:0005509">
    <property type="term" value="F:calcium ion binding"/>
    <property type="evidence" value="ECO:0007669"/>
    <property type="project" value="InterPro"/>
</dbReference>
<evidence type="ECO:0000256" key="1">
    <source>
        <dbReference type="SAM" id="SignalP"/>
    </source>
</evidence>
<evidence type="ECO:0000259" key="2">
    <source>
        <dbReference type="PROSITE" id="PS50222"/>
    </source>
</evidence>
<dbReference type="Gene3D" id="1.10.238.10">
    <property type="entry name" value="EF-hand"/>
    <property type="match status" value="1"/>
</dbReference>
<dbReference type="InterPro" id="IPR018247">
    <property type="entry name" value="EF_Hand_1_Ca_BS"/>
</dbReference>
<feature type="signal peptide" evidence="1">
    <location>
        <begin position="1"/>
        <end position="43"/>
    </location>
</feature>
<dbReference type="InterPro" id="IPR011992">
    <property type="entry name" value="EF-hand-dom_pair"/>
</dbReference>
<keyword evidence="1" id="KW-0732">Signal</keyword>
<dbReference type="InterPro" id="IPR002048">
    <property type="entry name" value="EF_hand_dom"/>
</dbReference>
<feature type="chain" id="PRO_5014419042" evidence="1">
    <location>
        <begin position="44"/>
        <end position="92"/>
    </location>
</feature>
<dbReference type="EMBL" id="LT965928">
    <property type="protein sequence ID" value="SOU39325.1"/>
    <property type="molecule type" value="Genomic_DNA"/>
</dbReference>
<protein>
    <submittedName>
        <fullName evidence="3">Calmodulin (Modular protein)</fullName>
    </submittedName>
</protein>
<name>A0A2K4X4S3_PSEVC</name>
<dbReference type="PROSITE" id="PS00018">
    <property type="entry name" value="EF_HAND_1"/>
    <property type="match status" value="1"/>
</dbReference>
<dbReference type="AlphaFoldDB" id="A0A2K4X4S3"/>
<gene>
    <name evidence="3" type="ORF">PCAR9_A10019</name>
</gene>
<dbReference type="Proteomes" id="UP000238288">
    <property type="component" value="Chromosome PCAR9a"/>
</dbReference>
<feature type="domain" description="EF-hand" evidence="2">
    <location>
        <begin position="64"/>
        <end position="92"/>
    </location>
</feature>
<evidence type="ECO:0000313" key="3">
    <source>
        <dbReference type="EMBL" id="SOU39325.1"/>
    </source>
</evidence>
<reference evidence="3 4" key="1">
    <citation type="submission" date="2017-11" db="EMBL/GenBank/DDBJ databases">
        <authorList>
            <person name="Han C.G."/>
        </authorList>
    </citation>
    <scope>NUCLEOTIDE SEQUENCE [LARGE SCALE GENOMIC DNA]</scope>
    <source>
        <strain evidence="4">ATCC 43555</strain>
    </source>
</reference>
<organism evidence="3 4">
    <name type="scientific">Pseudoalteromonas carrageenovora IAM 12662</name>
    <dbReference type="NCBI Taxonomy" id="1314868"/>
    <lineage>
        <taxon>Bacteria</taxon>
        <taxon>Pseudomonadati</taxon>
        <taxon>Pseudomonadota</taxon>
        <taxon>Gammaproteobacteria</taxon>
        <taxon>Alteromonadales</taxon>
        <taxon>Pseudoalteromonadaceae</taxon>
        <taxon>Pseudoalteromonas</taxon>
    </lineage>
</organism>
<dbReference type="PROSITE" id="PS50222">
    <property type="entry name" value="EF_HAND_2"/>
    <property type="match status" value="1"/>
</dbReference>
<proteinExistence type="predicted"/>
<sequence length="92" mass="9904">MNLTLILANQFFDKTLNMKEYAMKHLNKALALIAIASSSAAFAASDFDSLDIDGSGTISPSEAAVDTDLMAEFIELDTDGSGELSKEEFSNY</sequence>
<dbReference type="SUPFAM" id="SSF47473">
    <property type="entry name" value="EF-hand"/>
    <property type="match status" value="1"/>
</dbReference>
<evidence type="ECO:0000313" key="4">
    <source>
        <dbReference type="Proteomes" id="UP000238288"/>
    </source>
</evidence>
<dbReference type="Pfam" id="PF13202">
    <property type="entry name" value="EF-hand_5"/>
    <property type="match status" value="2"/>
</dbReference>